<name>A0A4D7YLF9_AGRTU</name>
<dbReference type="InterPro" id="IPR002563">
    <property type="entry name" value="Flavin_Rdtase-like_dom"/>
</dbReference>
<evidence type="ECO:0000256" key="1">
    <source>
        <dbReference type="ARBA" id="ARBA00023002"/>
    </source>
</evidence>
<organism evidence="3 4">
    <name type="scientific">Agrobacterium tumefaciens</name>
    <dbReference type="NCBI Taxonomy" id="358"/>
    <lineage>
        <taxon>Bacteria</taxon>
        <taxon>Pseudomonadati</taxon>
        <taxon>Pseudomonadota</taxon>
        <taxon>Alphaproteobacteria</taxon>
        <taxon>Hyphomicrobiales</taxon>
        <taxon>Rhizobiaceae</taxon>
        <taxon>Rhizobium/Agrobacterium group</taxon>
        <taxon>Agrobacterium</taxon>
        <taxon>Agrobacterium tumefaciens complex</taxon>
    </lineage>
</organism>
<evidence type="ECO:0000259" key="2">
    <source>
        <dbReference type="SMART" id="SM00903"/>
    </source>
</evidence>
<keyword evidence="1" id="KW-0560">Oxidoreductase</keyword>
<dbReference type="AlphaFoldDB" id="A0A4D7YLF9"/>
<reference evidence="3 4" key="1">
    <citation type="submission" date="2019-04" db="EMBL/GenBank/DDBJ databases">
        <title>Complete genome sequence of Agrobacterium tumefaciens CFBP7129.</title>
        <authorList>
            <person name="Haryono M."/>
            <person name="Lin Y.-C."/>
            <person name="Lai E.-M."/>
            <person name="Kuo C.-H."/>
        </authorList>
    </citation>
    <scope>NUCLEOTIDE SEQUENCE [LARGE SCALE GENOMIC DNA]</scope>
    <source>
        <strain evidence="3 4">CFBP7129</strain>
    </source>
</reference>
<dbReference type="Proteomes" id="UP000298649">
    <property type="component" value="Chromosome linear"/>
</dbReference>
<dbReference type="Gene3D" id="3.90.79.10">
    <property type="entry name" value="Nucleoside Triphosphate Pyrophosphohydrolase"/>
    <property type="match status" value="1"/>
</dbReference>
<dbReference type="PANTHER" id="PTHR30466">
    <property type="entry name" value="FLAVIN REDUCTASE"/>
    <property type="match status" value="1"/>
</dbReference>
<dbReference type="EMBL" id="CP039923">
    <property type="protein sequence ID" value="QCL96317.1"/>
    <property type="molecule type" value="Genomic_DNA"/>
</dbReference>
<dbReference type="Gene3D" id="2.30.110.10">
    <property type="entry name" value="Electron Transport, Fmn-binding Protein, Chain A"/>
    <property type="match status" value="1"/>
</dbReference>
<dbReference type="PANTHER" id="PTHR30466:SF1">
    <property type="entry name" value="FMN REDUCTASE (NADH) RUTF"/>
    <property type="match status" value="1"/>
</dbReference>
<evidence type="ECO:0000313" key="3">
    <source>
        <dbReference type="EMBL" id="QCL96317.1"/>
    </source>
</evidence>
<dbReference type="GO" id="GO:0010181">
    <property type="term" value="F:FMN binding"/>
    <property type="evidence" value="ECO:0007669"/>
    <property type="project" value="InterPro"/>
</dbReference>
<proteinExistence type="predicted"/>
<dbReference type="InterPro" id="IPR012349">
    <property type="entry name" value="Split_barrel_FMN-bd"/>
</dbReference>
<dbReference type="InterPro" id="IPR050268">
    <property type="entry name" value="NADH-dep_flavin_reductase"/>
</dbReference>
<sequence length="312" mass="32761">MTVATLDPRALRDAFGAFVTGVTIVTTRDEAGKPVGFTANSFTSVSLDPPLLLICLARTSRNFATMTGAKNFAVNILSEGQKDLSNTFARPVEDRFAAAIWSDAPAGSPVFADVATWFECSMQEVIEAGDHVILLGRIDAFENSGLNGLGYARGGYFTPMLAAKALSAAVEGEIAVGAVLERRGEIYLVGEDVLSLPGCVVAGGDPVAALTAQLEELTGLPVRTGFLYSVYENKADGRQHIVYHALADGDDAPRLGRFLLPGALASAKFDSGATADIVNRFALESSIGNFGVYVGNETAGRVHPISMKAANP</sequence>
<dbReference type="RefSeq" id="WP_137005067.1">
    <property type="nucleotide sequence ID" value="NZ_CP039923.1"/>
</dbReference>
<protein>
    <submittedName>
        <fullName evidence="3">Flavin reductase</fullName>
    </submittedName>
</protein>
<gene>
    <name evidence="3" type="ORF">CFBP7129_18920</name>
</gene>
<feature type="domain" description="Flavin reductase like" evidence="2">
    <location>
        <begin position="15"/>
        <end position="158"/>
    </location>
</feature>
<dbReference type="GO" id="GO:0042602">
    <property type="term" value="F:riboflavin reductase (NADPH) activity"/>
    <property type="evidence" value="ECO:0007669"/>
    <property type="project" value="TreeGrafter"/>
</dbReference>
<dbReference type="SUPFAM" id="SSF50475">
    <property type="entry name" value="FMN-binding split barrel"/>
    <property type="match status" value="1"/>
</dbReference>
<evidence type="ECO:0000313" key="4">
    <source>
        <dbReference type="Proteomes" id="UP000298649"/>
    </source>
</evidence>
<dbReference type="SMART" id="SM00903">
    <property type="entry name" value="Flavin_Reduct"/>
    <property type="match status" value="1"/>
</dbReference>
<dbReference type="GO" id="GO:0006208">
    <property type="term" value="P:pyrimidine nucleobase catabolic process"/>
    <property type="evidence" value="ECO:0007669"/>
    <property type="project" value="TreeGrafter"/>
</dbReference>
<dbReference type="Pfam" id="PF01613">
    <property type="entry name" value="Flavin_Reduct"/>
    <property type="match status" value="1"/>
</dbReference>
<accession>A0A4D7YLF9</accession>